<proteinExistence type="predicted"/>
<evidence type="ECO:0000256" key="2">
    <source>
        <dbReference type="ARBA" id="ARBA00004245"/>
    </source>
</evidence>
<evidence type="ECO:0000256" key="8">
    <source>
        <dbReference type="ARBA" id="ARBA00023273"/>
    </source>
</evidence>
<dbReference type="PANTHER" id="PTHR14885">
    <property type="entry name" value="CILIA- AND FLAGELLA-ASSOCIATED PROTEIN 43-RELATED"/>
    <property type="match status" value="1"/>
</dbReference>
<keyword evidence="6 9" id="KW-0175">Coiled coil</keyword>
<name>A0ABM0MX07_SACKO</name>
<feature type="coiled-coil region" evidence="9">
    <location>
        <begin position="182"/>
        <end position="209"/>
    </location>
</feature>
<dbReference type="RefSeq" id="XP_006824548.1">
    <property type="nucleotide sequence ID" value="XM_006824485.1"/>
</dbReference>
<protein>
    <submittedName>
        <fullName evidence="12">Citron Rho-interacting kinase-like</fullName>
    </submittedName>
</protein>
<evidence type="ECO:0000313" key="12">
    <source>
        <dbReference type="RefSeq" id="XP_006824548.1"/>
    </source>
</evidence>
<dbReference type="PANTHER" id="PTHR14885:SF3">
    <property type="entry name" value="CILIA- AND FLAGELLA-ASSOCIATED PROTEIN 44"/>
    <property type="match status" value="1"/>
</dbReference>
<gene>
    <name evidence="12" type="primary">LOC102807430</name>
</gene>
<evidence type="ECO:0000256" key="3">
    <source>
        <dbReference type="ARBA" id="ARBA00022490"/>
    </source>
</evidence>
<dbReference type="GeneID" id="102807430"/>
<reference evidence="12" key="1">
    <citation type="submission" date="2025-08" db="UniProtKB">
        <authorList>
            <consortium name="RefSeq"/>
        </authorList>
    </citation>
    <scope>IDENTIFICATION</scope>
    <source>
        <tissue evidence="12">Testes</tissue>
    </source>
</reference>
<evidence type="ECO:0000256" key="6">
    <source>
        <dbReference type="ARBA" id="ARBA00023054"/>
    </source>
</evidence>
<evidence type="ECO:0000313" key="11">
    <source>
        <dbReference type="Proteomes" id="UP000694865"/>
    </source>
</evidence>
<feature type="region of interest" description="Disordered" evidence="10">
    <location>
        <begin position="213"/>
        <end position="239"/>
    </location>
</feature>
<comment type="subcellular location">
    <subcellularLocation>
        <location evidence="1">Cell projection</location>
        <location evidence="1">Cilium</location>
    </subcellularLocation>
    <subcellularLocation>
        <location evidence="2">Cytoplasm</location>
        <location evidence="2">Cytoskeleton</location>
    </subcellularLocation>
</comment>
<evidence type="ECO:0000256" key="10">
    <source>
        <dbReference type="SAM" id="MobiDB-lite"/>
    </source>
</evidence>
<feature type="coiled-coil region" evidence="9">
    <location>
        <begin position="21"/>
        <end position="76"/>
    </location>
</feature>
<keyword evidence="3" id="KW-0963">Cytoplasm</keyword>
<accession>A0ABM0MX07</accession>
<evidence type="ECO:0000256" key="7">
    <source>
        <dbReference type="ARBA" id="ARBA00023212"/>
    </source>
</evidence>
<keyword evidence="11" id="KW-1185">Reference proteome</keyword>
<keyword evidence="8" id="KW-0966">Cell projection</keyword>
<evidence type="ECO:0000256" key="5">
    <source>
        <dbReference type="ARBA" id="ARBA00022737"/>
    </source>
</evidence>
<sequence>MVNGVVPQDLSQCLVFCCHGMFSLQRRIKELKDEKSAQRRHYKEHRQQHVQLIKDRKLMEVKIQELEEKCNEMMMLKFGRVVDLEKLETIGVNRNVEELKEKLRINEYAHAEELRKLEDKIAHKKDKITNLTHDNTDKIEQLTLLLGENKELEGLLDSRQKNLGEKPGGEFQGVRKADVRERQRLIQLVQLQAQEIDALKEEIGLLSRKGGHILPPTQPPLPHTATAGSMGRPVTGSNP</sequence>
<evidence type="ECO:0000256" key="9">
    <source>
        <dbReference type="SAM" id="Coils"/>
    </source>
</evidence>
<organism evidence="11 12">
    <name type="scientific">Saccoglossus kowalevskii</name>
    <name type="common">Acorn worm</name>
    <dbReference type="NCBI Taxonomy" id="10224"/>
    <lineage>
        <taxon>Eukaryota</taxon>
        <taxon>Metazoa</taxon>
        <taxon>Hemichordata</taxon>
        <taxon>Enteropneusta</taxon>
        <taxon>Harrimaniidae</taxon>
        <taxon>Saccoglossus</taxon>
    </lineage>
</organism>
<keyword evidence="4" id="KW-0853">WD repeat</keyword>
<evidence type="ECO:0000256" key="1">
    <source>
        <dbReference type="ARBA" id="ARBA00004138"/>
    </source>
</evidence>
<evidence type="ECO:0000256" key="4">
    <source>
        <dbReference type="ARBA" id="ARBA00022574"/>
    </source>
</evidence>
<keyword evidence="5" id="KW-0677">Repeat</keyword>
<keyword evidence="7" id="KW-0206">Cytoskeleton</keyword>
<dbReference type="Proteomes" id="UP000694865">
    <property type="component" value="Unplaced"/>
</dbReference>